<sequence>MSWLRNSQLKTTFTPKRQSNSPPKNCDPTACTESFKKHWQQASEIIDRTQPPGGYPINDDIIGVVNHLGQMMTLLVLELREVDNNESKPSATPCFEHLLTENILERLFDWSIHTGRFNNKVRLEQLKLYELLVSNAGQQFLVHEPFLRPLLKLLTSCTSEVYPVELEKRLVVLLNQLCVSVMHNIQLLDLFFCAASNKEPAKFLLFSLLVPFVHREGSIGQQARDALLLCMSMSKKNDLVGSYIVEHSNVCPVLATGLSGLYSLLPRKLEIETDDWHRLTPDDINELPELTLLINSFEFCNAVAQVAHNSVKDQLLEFIYQGFLIPVMGPALLQSTVDELVAATAYYELFIRNATNPGLLQTLIKFLMQDCYDGQRILNTLIVRIPSPTRLCVVTLSLLETLINLDSEEVMVELILKHLVPCNHVMLSQRRRLREVEPYASSALKFLSLSPACCSLRAVPMPPRIRLPASTQSYAYGLRPEESLYGNYHAYLCVAKTKIESCSRNCRNWSESYDGEESAAFNSSIRKFSAIKSENCDRNGDSMLSIGESSGYNSFPAKESLETSPETERKEESAGKTSANSDRMSRSNSLLETCSVTSDIGPFLDTILKSLEKMPFHSLYVNLRLTAIISRLAVYPQPLLSSLLLNHSLVFQPSIKSLFQVLASVKQKVDNLLSRLGDVEKIVQEARNYLLQREEKLANMRKTAVEAPIQKKPFSYSFNRGDMKRRSFSSAISSVLRRAMQPSAPMVVEKVVKIEGPGSGFRYIKTTNRDVKTEEDDIHRVVLNAVLLDEWLKELAALAQEQSLYALTNFT</sequence>
<comment type="caution">
    <text evidence="4">The sequence shown here is derived from an EMBL/GenBank/DDBJ whole genome shotgun (WGS) entry which is preliminary data.</text>
</comment>
<dbReference type="Pfam" id="PF10257">
    <property type="entry name" value="RAI16-like"/>
    <property type="match status" value="1"/>
</dbReference>
<name>A0ABR1BBC8_POLSC</name>
<organism evidence="4 5">
    <name type="scientific">Polyplax serrata</name>
    <name type="common">Common mouse louse</name>
    <dbReference type="NCBI Taxonomy" id="468196"/>
    <lineage>
        <taxon>Eukaryota</taxon>
        <taxon>Metazoa</taxon>
        <taxon>Ecdysozoa</taxon>
        <taxon>Arthropoda</taxon>
        <taxon>Hexapoda</taxon>
        <taxon>Insecta</taxon>
        <taxon>Pterygota</taxon>
        <taxon>Neoptera</taxon>
        <taxon>Paraneoptera</taxon>
        <taxon>Psocodea</taxon>
        <taxon>Troctomorpha</taxon>
        <taxon>Phthiraptera</taxon>
        <taxon>Anoplura</taxon>
        <taxon>Polyplacidae</taxon>
        <taxon>Polyplax</taxon>
    </lineage>
</organism>
<dbReference type="EMBL" id="JAWJWF010000002">
    <property type="protein sequence ID" value="KAK6637363.1"/>
    <property type="molecule type" value="Genomic_DNA"/>
</dbReference>
<evidence type="ECO:0000259" key="3">
    <source>
        <dbReference type="Pfam" id="PF19314"/>
    </source>
</evidence>
<keyword evidence="5" id="KW-1185">Reference proteome</keyword>
<evidence type="ECO:0000256" key="1">
    <source>
        <dbReference type="ARBA" id="ARBA00024336"/>
    </source>
</evidence>
<dbReference type="Proteomes" id="UP001359485">
    <property type="component" value="Unassembled WGS sequence"/>
</dbReference>
<feature type="region of interest" description="Disordered" evidence="2">
    <location>
        <begin position="550"/>
        <end position="586"/>
    </location>
</feature>
<protein>
    <recommendedName>
        <fullName evidence="3">FHF complex subunit HOOK-interacting protein C-terminal domain-containing protein</fullName>
    </recommendedName>
</protein>
<dbReference type="PANTHER" id="PTHR21705">
    <property type="entry name" value="RAI16 PROTEIN-RELATED"/>
    <property type="match status" value="1"/>
</dbReference>
<proteinExistence type="inferred from homology"/>
<gene>
    <name evidence="4" type="ORF">RUM44_007779</name>
</gene>
<comment type="similarity">
    <text evidence="1">Belongs to the FHIP family.</text>
</comment>
<accession>A0ABR1BBC8</accession>
<feature type="region of interest" description="Disordered" evidence="2">
    <location>
        <begin position="1"/>
        <end position="29"/>
    </location>
</feature>
<dbReference type="Pfam" id="PF19314">
    <property type="entry name" value="DUF5917"/>
    <property type="match status" value="1"/>
</dbReference>
<dbReference type="PANTHER" id="PTHR21705:SF11">
    <property type="entry name" value="FHIP FAMILY PROTEIN CG3558"/>
    <property type="match status" value="1"/>
</dbReference>
<reference evidence="4 5" key="1">
    <citation type="submission" date="2023-09" db="EMBL/GenBank/DDBJ databases">
        <title>Genomes of two closely related lineages of the louse Polyplax serrata with different host specificities.</title>
        <authorList>
            <person name="Martinu J."/>
            <person name="Tarabai H."/>
            <person name="Stefka J."/>
            <person name="Hypsa V."/>
        </authorList>
    </citation>
    <scope>NUCLEOTIDE SEQUENCE [LARGE SCALE GENOMIC DNA]</scope>
    <source>
        <strain evidence="4">98ZLc_SE</strain>
    </source>
</reference>
<feature type="compositionally biased region" description="Polar residues" evidence="2">
    <location>
        <begin position="1"/>
        <end position="23"/>
    </location>
</feature>
<dbReference type="InterPro" id="IPR045668">
    <property type="entry name" value="FHIP_KELAA_motif"/>
</dbReference>
<evidence type="ECO:0000313" key="5">
    <source>
        <dbReference type="Proteomes" id="UP001359485"/>
    </source>
</evidence>
<feature type="domain" description="FHF complex subunit HOOK-interacting protein C-terminal" evidence="3">
    <location>
        <begin position="600"/>
        <end position="693"/>
    </location>
</feature>
<dbReference type="Pfam" id="PF19311">
    <property type="entry name" value="KELAA"/>
    <property type="match status" value="1"/>
</dbReference>
<dbReference type="InterPro" id="IPR019384">
    <property type="entry name" value="FHIP"/>
</dbReference>
<evidence type="ECO:0000313" key="4">
    <source>
        <dbReference type="EMBL" id="KAK6637363.1"/>
    </source>
</evidence>
<feature type="compositionally biased region" description="Polar residues" evidence="2">
    <location>
        <begin position="575"/>
        <end position="586"/>
    </location>
</feature>
<dbReference type="InterPro" id="IPR045669">
    <property type="entry name" value="FHIP_C"/>
</dbReference>
<evidence type="ECO:0000256" key="2">
    <source>
        <dbReference type="SAM" id="MobiDB-lite"/>
    </source>
</evidence>